<gene>
    <name evidence="6" type="ORF">FMM06_00425</name>
</gene>
<evidence type="ECO:0000256" key="2">
    <source>
        <dbReference type="ARBA" id="ARBA00023015"/>
    </source>
</evidence>
<sequence length="305" mass="34101">MDIQHLKSFLEIAKHRGFNRAAIHLNIAQSALSRQIKQLEHELGVELFERNGRGVQTTPAGERMLVHAELILKHIRQAREEIIAESDQPRGELNIGFPHSLEQAIGVPLLSEFIGRYRDVQITSFTGTSIELRERLLVGMIDLAVIGVLEPETILESHSFFRDPLYLVGPPGWAEGNDDPVAVADFADLPLLLTSRGNSLRILLENSAQRSNSRLNVALEVSSIPLTVALIQSGTGFAVLPYTCVRDMLQQRLLSARRLKNLSFNWVIVHSRERRLSAAGRQMVAMLQKFATLEPSDAHRFDPAL</sequence>
<reference evidence="6 7" key="1">
    <citation type="submission" date="2019-07" db="EMBL/GenBank/DDBJ databases">
        <title>Novel species isolated from glacier.</title>
        <authorList>
            <person name="Liu Q."/>
            <person name="Xin Y.-H."/>
        </authorList>
    </citation>
    <scope>NUCLEOTIDE SEQUENCE [LARGE SCALE GENOMIC DNA]</scope>
    <source>
        <strain evidence="6 7">LB1R16</strain>
    </source>
</reference>
<dbReference type="Proteomes" id="UP000317894">
    <property type="component" value="Unassembled WGS sequence"/>
</dbReference>
<dbReference type="OrthoDB" id="7500534at2"/>
<dbReference type="RefSeq" id="WP_143554261.1">
    <property type="nucleotide sequence ID" value="NZ_VJWA01000001.1"/>
</dbReference>
<dbReference type="PRINTS" id="PR00039">
    <property type="entry name" value="HTHLYSR"/>
</dbReference>
<dbReference type="InterPro" id="IPR036388">
    <property type="entry name" value="WH-like_DNA-bd_sf"/>
</dbReference>
<dbReference type="InterPro" id="IPR000847">
    <property type="entry name" value="LysR_HTH_N"/>
</dbReference>
<evidence type="ECO:0000313" key="6">
    <source>
        <dbReference type="EMBL" id="TRW16717.1"/>
    </source>
</evidence>
<evidence type="ECO:0000313" key="7">
    <source>
        <dbReference type="Proteomes" id="UP000317894"/>
    </source>
</evidence>
<evidence type="ECO:0000256" key="1">
    <source>
        <dbReference type="ARBA" id="ARBA00009437"/>
    </source>
</evidence>
<dbReference type="Pfam" id="PF03466">
    <property type="entry name" value="LysR_substrate"/>
    <property type="match status" value="1"/>
</dbReference>
<dbReference type="PROSITE" id="PS50931">
    <property type="entry name" value="HTH_LYSR"/>
    <property type="match status" value="1"/>
</dbReference>
<evidence type="ECO:0000259" key="5">
    <source>
        <dbReference type="PROSITE" id="PS50931"/>
    </source>
</evidence>
<organism evidence="6 7">
    <name type="scientific">Glacieibacterium frigidum</name>
    <dbReference type="NCBI Taxonomy" id="2593303"/>
    <lineage>
        <taxon>Bacteria</taxon>
        <taxon>Pseudomonadati</taxon>
        <taxon>Pseudomonadota</taxon>
        <taxon>Alphaproteobacteria</taxon>
        <taxon>Sphingomonadales</taxon>
        <taxon>Sphingosinicellaceae</taxon>
        <taxon>Glacieibacterium</taxon>
    </lineage>
</organism>
<comment type="caution">
    <text evidence="6">The sequence shown here is derived from an EMBL/GenBank/DDBJ whole genome shotgun (WGS) entry which is preliminary data.</text>
</comment>
<comment type="similarity">
    <text evidence="1">Belongs to the LysR transcriptional regulatory family.</text>
</comment>
<accession>A0A552UER7</accession>
<keyword evidence="4" id="KW-0804">Transcription</keyword>
<dbReference type="Gene3D" id="3.40.190.290">
    <property type="match status" value="1"/>
</dbReference>
<keyword evidence="7" id="KW-1185">Reference proteome</keyword>
<keyword evidence="3" id="KW-0238">DNA-binding</keyword>
<protein>
    <submittedName>
        <fullName evidence="6">LysR family transcriptional regulator</fullName>
    </submittedName>
</protein>
<dbReference type="GO" id="GO:0003700">
    <property type="term" value="F:DNA-binding transcription factor activity"/>
    <property type="evidence" value="ECO:0007669"/>
    <property type="project" value="InterPro"/>
</dbReference>
<dbReference type="Pfam" id="PF00126">
    <property type="entry name" value="HTH_1"/>
    <property type="match status" value="1"/>
</dbReference>
<dbReference type="PANTHER" id="PTHR30126:SF40">
    <property type="entry name" value="HTH-TYPE TRANSCRIPTIONAL REGULATOR GLTR"/>
    <property type="match status" value="1"/>
</dbReference>
<dbReference type="PANTHER" id="PTHR30126">
    <property type="entry name" value="HTH-TYPE TRANSCRIPTIONAL REGULATOR"/>
    <property type="match status" value="1"/>
</dbReference>
<dbReference type="GO" id="GO:0000976">
    <property type="term" value="F:transcription cis-regulatory region binding"/>
    <property type="evidence" value="ECO:0007669"/>
    <property type="project" value="TreeGrafter"/>
</dbReference>
<dbReference type="SUPFAM" id="SSF53850">
    <property type="entry name" value="Periplasmic binding protein-like II"/>
    <property type="match status" value="1"/>
</dbReference>
<evidence type="ECO:0000256" key="4">
    <source>
        <dbReference type="ARBA" id="ARBA00023163"/>
    </source>
</evidence>
<dbReference type="InterPro" id="IPR036390">
    <property type="entry name" value="WH_DNA-bd_sf"/>
</dbReference>
<name>A0A552UER7_9SPHN</name>
<evidence type="ECO:0000256" key="3">
    <source>
        <dbReference type="ARBA" id="ARBA00023125"/>
    </source>
</evidence>
<dbReference type="FunFam" id="1.10.10.10:FF:000001">
    <property type="entry name" value="LysR family transcriptional regulator"/>
    <property type="match status" value="1"/>
</dbReference>
<dbReference type="InterPro" id="IPR005119">
    <property type="entry name" value="LysR_subst-bd"/>
</dbReference>
<dbReference type="AlphaFoldDB" id="A0A552UER7"/>
<feature type="domain" description="HTH lysR-type" evidence="5">
    <location>
        <begin position="1"/>
        <end position="58"/>
    </location>
</feature>
<keyword evidence="2" id="KW-0805">Transcription regulation</keyword>
<dbReference type="EMBL" id="VJWA01000001">
    <property type="protein sequence ID" value="TRW16717.1"/>
    <property type="molecule type" value="Genomic_DNA"/>
</dbReference>
<proteinExistence type="inferred from homology"/>
<dbReference type="SUPFAM" id="SSF46785">
    <property type="entry name" value="Winged helix' DNA-binding domain"/>
    <property type="match status" value="1"/>
</dbReference>
<dbReference type="Gene3D" id="1.10.10.10">
    <property type="entry name" value="Winged helix-like DNA-binding domain superfamily/Winged helix DNA-binding domain"/>
    <property type="match status" value="1"/>
</dbReference>